<name>A0ABS5FEA8_9BRAD</name>
<dbReference type="RefSeq" id="WP_212492108.1">
    <property type="nucleotide sequence ID" value="NZ_JAFCJH010000005.1"/>
</dbReference>
<evidence type="ECO:0000313" key="1">
    <source>
        <dbReference type="EMBL" id="MBR0795072.1"/>
    </source>
</evidence>
<keyword evidence="2" id="KW-1185">Reference proteome</keyword>
<protein>
    <submittedName>
        <fullName evidence="1">Uncharacterized protein</fullName>
    </submittedName>
</protein>
<comment type="caution">
    <text evidence="1">The sequence shown here is derived from an EMBL/GenBank/DDBJ whole genome shotgun (WGS) entry which is preliminary data.</text>
</comment>
<evidence type="ECO:0000313" key="2">
    <source>
        <dbReference type="Proteomes" id="UP001315278"/>
    </source>
</evidence>
<accession>A0ABS5FEA8</accession>
<sequence length="148" mass="16850">MRHASIKETLMSPLFKEPAIGSLLGYFSILLLRFHRIVNQTVASMLANRARQVSRFGLRRFVDPQARDGNVRTGCSRLIVRSALIGLMVASWSSPVFTRTEGPVARDHRVGRMQQVARLHRGPDRFVRWDRGWIVASAMPARADRRVQ</sequence>
<gene>
    <name evidence="1" type="ORF">JQ615_06720</name>
</gene>
<organism evidence="1 2">
    <name type="scientific">Bradyrhizobium jicamae</name>
    <dbReference type="NCBI Taxonomy" id="280332"/>
    <lineage>
        <taxon>Bacteria</taxon>
        <taxon>Pseudomonadati</taxon>
        <taxon>Pseudomonadota</taxon>
        <taxon>Alphaproteobacteria</taxon>
        <taxon>Hyphomicrobiales</taxon>
        <taxon>Nitrobacteraceae</taxon>
        <taxon>Bradyrhizobium</taxon>
    </lineage>
</organism>
<dbReference type="Proteomes" id="UP001315278">
    <property type="component" value="Unassembled WGS sequence"/>
</dbReference>
<proteinExistence type="predicted"/>
<dbReference type="EMBL" id="JAFCJH010000005">
    <property type="protein sequence ID" value="MBR0795072.1"/>
    <property type="molecule type" value="Genomic_DNA"/>
</dbReference>
<reference evidence="2" key="1">
    <citation type="journal article" date="2021" name="ISME J.">
        <title>Evolutionary origin and ecological implication of a unique nif island in free-living Bradyrhizobium lineages.</title>
        <authorList>
            <person name="Tao J."/>
        </authorList>
    </citation>
    <scope>NUCLEOTIDE SEQUENCE [LARGE SCALE GENOMIC DNA]</scope>
    <source>
        <strain evidence="2">SZCCT0434</strain>
    </source>
</reference>